<evidence type="ECO:0000313" key="4">
    <source>
        <dbReference type="Proteomes" id="UP000663870"/>
    </source>
</evidence>
<reference evidence="3" key="1">
    <citation type="submission" date="2021-02" db="EMBL/GenBank/DDBJ databases">
        <authorList>
            <person name="Nowell W R."/>
        </authorList>
    </citation>
    <scope>NUCLEOTIDE SEQUENCE</scope>
</reference>
<accession>A0A816D3J8</accession>
<dbReference type="Proteomes" id="UP000663854">
    <property type="component" value="Unassembled WGS sequence"/>
</dbReference>
<dbReference type="EMBL" id="CAJNOH010006132">
    <property type="protein sequence ID" value="CAF1422403.1"/>
    <property type="molecule type" value="Genomic_DNA"/>
</dbReference>
<gene>
    <name evidence="3" type="ORF">JXQ802_LOCUS51731</name>
    <name evidence="2" type="ORF">PYM288_LOCUS35477</name>
</gene>
<evidence type="ECO:0000256" key="1">
    <source>
        <dbReference type="SAM" id="MobiDB-lite"/>
    </source>
</evidence>
<comment type="caution">
    <text evidence="3">The sequence shown here is derived from an EMBL/GenBank/DDBJ whole genome shotgun (WGS) entry which is preliminary data.</text>
</comment>
<sequence>MIIESRPGAKKAQKSFNVLALDNEKHVQCSESPTTTIKENNTRDSSTASLTRTMNNPSVNLPQDQLPVPIRLSPVYPISST</sequence>
<dbReference type="EMBL" id="CAJNOL010007678">
    <property type="protein sequence ID" value="CAF1630454.1"/>
    <property type="molecule type" value="Genomic_DNA"/>
</dbReference>
<organism evidence="3 4">
    <name type="scientific">Rotaria sordida</name>
    <dbReference type="NCBI Taxonomy" id="392033"/>
    <lineage>
        <taxon>Eukaryota</taxon>
        <taxon>Metazoa</taxon>
        <taxon>Spiralia</taxon>
        <taxon>Gnathifera</taxon>
        <taxon>Rotifera</taxon>
        <taxon>Eurotatoria</taxon>
        <taxon>Bdelloidea</taxon>
        <taxon>Philodinida</taxon>
        <taxon>Philodinidae</taxon>
        <taxon>Rotaria</taxon>
    </lineage>
</organism>
<evidence type="ECO:0000313" key="2">
    <source>
        <dbReference type="EMBL" id="CAF1422403.1"/>
    </source>
</evidence>
<feature type="compositionally biased region" description="Polar residues" evidence="1">
    <location>
        <begin position="30"/>
        <end position="63"/>
    </location>
</feature>
<protein>
    <submittedName>
        <fullName evidence="3">Uncharacterized protein</fullName>
    </submittedName>
</protein>
<dbReference type="Proteomes" id="UP000663870">
    <property type="component" value="Unassembled WGS sequence"/>
</dbReference>
<evidence type="ECO:0000313" key="3">
    <source>
        <dbReference type="EMBL" id="CAF1630454.1"/>
    </source>
</evidence>
<feature type="region of interest" description="Disordered" evidence="1">
    <location>
        <begin position="30"/>
        <end position="65"/>
    </location>
</feature>
<keyword evidence="4" id="KW-1185">Reference proteome</keyword>
<name>A0A816D3J8_9BILA</name>
<proteinExistence type="predicted"/>
<dbReference type="AlphaFoldDB" id="A0A816D3J8"/>